<dbReference type="Proteomes" id="UP000679722">
    <property type="component" value="Unassembled WGS sequence"/>
</dbReference>
<accession>A0ABS5H8J3</accession>
<comment type="caution">
    <text evidence="2">The sequence shown here is derived from an EMBL/GenBank/DDBJ whole genome shotgun (WGS) entry which is preliminary data.</text>
</comment>
<dbReference type="Pfam" id="PF00111">
    <property type="entry name" value="Fer2"/>
    <property type="match status" value="1"/>
</dbReference>
<dbReference type="InterPro" id="IPR006058">
    <property type="entry name" value="2Fe2S_fd_BS"/>
</dbReference>
<keyword evidence="3" id="KW-1185">Reference proteome</keyword>
<organism evidence="2 3">
    <name type="scientific">Marinomonas vulgaris</name>
    <dbReference type="NCBI Taxonomy" id="2823372"/>
    <lineage>
        <taxon>Bacteria</taxon>
        <taxon>Pseudomonadati</taxon>
        <taxon>Pseudomonadota</taxon>
        <taxon>Gammaproteobacteria</taxon>
        <taxon>Oceanospirillales</taxon>
        <taxon>Oceanospirillaceae</taxon>
        <taxon>Marinomonas</taxon>
    </lineage>
</organism>
<proteinExistence type="predicted"/>
<evidence type="ECO:0000313" key="3">
    <source>
        <dbReference type="Proteomes" id="UP000679722"/>
    </source>
</evidence>
<dbReference type="CDD" id="cd00207">
    <property type="entry name" value="fer2"/>
    <property type="match status" value="1"/>
</dbReference>
<dbReference type="SUPFAM" id="SSF54292">
    <property type="entry name" value="2Fe-2S ferredoxin-like"/>
    <property type="match status" value="1"/>
</dbReference>
<dbReference type="InterPro" id="IPR012675">
    <property type="entry name" value="Beta-grasp_dom_sf"/>
</dbReference>
<evidence type="ECO:0000313" key="2">
    <source>
        <dbReference type="EMBL" id="MBR7888013.1"/>
    </source>
</evidence>
<dbReference type="Gene3D" id="3.10.20.30">
    <property type="match status" value="1"/>
</dbReference>
<dbReference type="RefSeq" id="WP_211535355.1">
    <property type="nucleotide sequence ID" value="NZ_JAGSSV010000002.1"/>
</dbReference>
<reference evidence="2 3" key="1">
    <citation type="submission" date="2021-04" db="EMBL/GenBank/DDBJ databases">
        <authorList>
            <person name="Sun C."/>
        </authorList>
    </citation>
    <scope>NUCLEOTIDE SEQUENCE [LARGE SCALE GENOMIC DNA]</scope>
    <source>
        <strain evidence="2 3">A79</strain>
    </source>
</reference>
<reference evidence="3" key="2">
    <citation type="submission" date="2023-07" db="EMBL/GenBank/DDBJ databases">
        <title>Marinomonas vulgaris A79, complete genome.</title>
        <authorList>
            <person name="Ying J.-J."/>
        </authorList>
    </citation>
    <scope>NUCLEOTIDE SEQUENCE [LARGE SCALE GENOMIC DNA]</scope>
    <source>
        <strain evidence="3">A79</strain>
    </source>
</reference>
<feature type="domain" description="2Fe-2S ferredoxin-type" evidence="1">
    <location>
        <begin position="5"/>
        <end position="76"/>
    </location>
</feature>
<dbReference type="InterPro" id="IPR001041">
    <property type="entry name" value="2Fe-2S_ferredoxin-type"/>
</dbReference>
<dbReference type="EMBL" id="JAGSSV010000002">
    <property type="protein sequence ID" value="MBR7888013.1"/>
    <property type="molecule type" value="Genomic_DNA"/>
</dbReference>
<name>A0ABS5H8J3_9GAMM</name>
<evidence type="ECO:0000259" key="1">
    <source>
        <dbReference type="PROSITE" id="PS51085"/>
    </source>
</evidence>
<dbReference type="PROSITE" id="PS51085">
    <property type="entry name" value="2FE2S_FER_2"/>
    <property type="match status" value="1"/>
</dbReference>
<dbReference type="PROSITE" id="PS00197">
    <property type="entry name" value="2FE2S_FER_1"/>
    <property type="match status" value="1"/>
</dbReference>
<dbReference type="InterPro" id="IPR036010">
    <property type="entry name" value="2Fe-2S_ferredoxin-like_sf"/>
</dbReference>
<protein>
    <submittedName>
        <fullName evidence="2">2Fe-2S iron-sulfur cluster binding domain-containing protein</fullName>
    </submittedName>
</protein>
<sequence length="279" mass="30294">MTSQKRIILVDGVAYETTEGENLLSSLLSQGVDVRFGCRAGVCGACRLFDQGADQSVLACQTSVQSSMTLLSKLPSKPVVFSVLSCDRSTETSVALTLLGASDESFGDRVSVSLSDDQDAVFYDCMALNSAGAPLSIVLQESQLKGQDWQRMQALATGDSLFVSVSAGVRKGRLLYEMDVAESPVAVVLSLNNQVFESYWHHALLQMSADYLGHCVLPTTDNPIDALQDEKVVAFLTEAAQRSRVGFTLIYHGQNISADAWNTTLRSLRVRTKALHFVR</sequence>
<gene>
    <name evidence="2" type="ORF">J9B83_03590</name>
</gene>